<keyword evidence="2 6" id="KW-0413">Isomerase</keyword>
<dbReference type="EC" id="5.1.3.32" evidence="5"/>
<sequence length="103" mass="12312">MIKKAIRMNLYPGAKAEYQKRHDELWPEMREMLKEHGVLSYSIFLDSESNQLFGYLEIEDEEKWNQVSTTAINQKWWTYMKDLMETSPDDSPVSFDLEPVFEL</sequence>
<evidence type="ECO:0000256" key="2">
    <source>
        <dbReference type="ARBA" id="ARBA00023235"/>
    </source>
</evidence>
<accession>A0A437US38</accession>
<proteinExistence type="inferred from homology"/>
<evidence type="ECO:0000256" key="3">
    <source>
        <dbReference type="ARBA" id="ARBA00023277"/>
    </source>
</evidence>
<keyword evidence="1" id="KW-0963">Cytoplasm</keyword>
<dbReference type="NCBIfam" id="TIGR02625">
    <property type="entry name" value="YiiL_rotase"/>
    <property type="match status" value="1"/>
</dbReference>
<dbReference type="GO" id="GO:0005737">
    <property type="term" value="C:cytoplasm"/>
    <property type="evidence" value="ECO:0007669"/>
    <property type="project" value="InterPro"/>
</dbReference>
<keyword evidence="4" id="KW-0684">Rhamnose metabolism</keyword>
<dbReference type="InterPro" id="IPR013448">
    <property type="entry name" value="L-rhamnose_mutarotase"/>
</dbReference>
<dbReference type="Gene3D" id="3.30.70.100">
    <property type="match status" value="1"/>
</dbReference>
<dbReference type="AlphaFoldDB" id="A0A437US38"/>
<evidence type="ECO:0000256" key="1">
    <source>
        <dbReference type="ARBA" id="ARBA00022490"/>
    </source>
</evidence>
<evidence type="ECO:0000256" key="5">
    <source>
        <dbReference type="NCBIfam" id="TIGR02625"/>
    </source>
</evidence>
<dbReference type="RefSeq" id="WP_127979667.1">
    <property type="nucleotide sequence ID" value="NZ_JBPFKW010000155.1"/>
</dbReference>
<evidence type="ECO:0000313" key="6">
    <source>
        <dbReference type="EMBL" id="RVU96447.1"/>
    </source>
</evidence>
<organism evidence="6 7">
    <name type="scientific">Enterococcus avium</name>
    <name type="common">Streptococcus avium</name>
    <dbReference type="NCBI Taxonomy" id="33945"/>
    <lineage>
        <taxon>Bacteria</taxon>
        <taxon>Bacillati</taxon>
        <taxon>Bacillota</taxon>
        <taxon>Bacilli</taxon>
        <taxon>Lactobacillales</taxon>
        <taxon>Enterococcaceae</taxon>
        <taxon>Enterococcus</taxon>
    </lineage>
</organism>
<dbReference type="PANTHER" id="PTHR34389:SF2">
    <property type="entry name" value="L-RHAMNOSE MUTAROTASE"/>
    <property type="match status" value="1"/>
</dbReference>
<keyword evidence="3" id="KW-0119">Carbohydrate metabolism</keyword>
<dbReference type="Pfam" id="PF05336">
    <property type="entry name" value="rhaM"/>
    <property type="match status" value="1"/>
</dbReference>
<dbReference type="SUPFAM" id="SSF54909">
    <property type="entry name" value="Dimeric alpha+beta barrel"/>
    <property type="match status" value="1"/>
</dbReference>
<protein>
    <recommendedName>
        <fullName evidence="5">L-rhamnose mutarotase</fullName>
        <ecNumber evidence="5">5.1.3.32</ecNumber>
    </recommendedName>
</protein>
<dbReference type="HAMAP" id="MF_01663">
    <property type="entry name" value="L_rham_rotase"/>
    <property type="match status" value="1"/>
</dbReference>
<reference evidence="6 7" key="1">
    <citation type="submission" date="2018-12" db="EMBL/GenBank/DDBJ databases">
        <title>A novel vanA-carrying plasmid in a clinical isolate of Enterococcus avium.</title>
        <authorList>
            <person name="Bernasconi O.J."/>
            <person name="Luzzaro F."/>
            <person name="Endimiani A."/>
        </authorList>
    </citation>
    <scope>NUCLEOTIDE SEQUENCE [LARGE SCALE GENOMIC DNA]</scope>
    <source>
        <strain evidence="6 7">LC0559/18</strain>
    </source>
</reference>
<name>A0A437US38_ENTAV</name>
<evidence type="ECO:0000256" key="4">
    <source>
        <dbReference type="ARBA" id="ARBA00023308"/>
    </source>
</evidence>
<dbReference type="GO" id="GO:0062192">
    <property type="term" value="F:L-rhamnose mutarotase activity"/>
    <property type="evidence" value="ECO:0007669"/>
    <property type="project" value="UniProtKB-UniRule"/>
</dbReference>
<dbReference type="InterPro" id="IPR011008">
    <property type="entry name" value="Dimeric_a/b-barrel"/>
</dbReference>
<dbReference type="InterPro" id="IPR008000">
    <property type="entry name" value="Rham/fucose_mutarotase"/>
</dbReference>
<comment type="caution">
    <text evidence="6">The sequence shown here is derived from an EMBL/GenBank/DDBJ whole genome shotgun (WGS) entry which is preliminary data.</text>
</comment>
<dbReference type="Proteomes" id="UP000288388">
    <property type="component" value="Unassembled WGS sequence"/>
</dbReference>
<dbReference type="EMBL" id="RYZS01000001">
    <property type="protein sequence ID" value="RVU96447.1"/>
    <property type="molecule type" value="Genomic_DNA"/>
</dbReference>
<dbReference type="GO" id="GO:0019301">
    <property type="term" value="P:rhamnose catabolic process"/>
    <property type="evidence" value="ECO:0007669"/>
    <property type="project" value="UniProtKB-UniRule"/>
</dbReference>
<gene>
    <name evidence="6" type="primary">rhaM</name>
    <name evidence="6" type="ORF">EK398_17320</name>
</gene>
<dbReference type="PANTHER" id="PTHR34389">
    <property type="entry name" value="L-RHAMNOSE MUTAROTASE"/>
    <property type="match status" value="1"/>
</dbReference>
<evidence type="ECO:0000313" key="7">
    <source>
        <dbReference type="Proteomes" id="UP000288388"/>
    </source>
</evidence>